<dbReference type="HOGENOM" id="CLU_1008267_0_0_1"/>
<keyword evidence="2" id="KW-1185">Reference proteome</keyword>
<organism evidence="1 2">
    <name type="scientific">Aureobasidium melanogenum (strain CBS 110374)</name>
    <name type="common">Aureobasidium pullulans var. melanogenum</name>
    <dbReference type="NCBI Taxonomy" id="1043003"/>
    <lineage>
        <taxon>Eukaryota</taxon>
        <taxon>Fungi</taxon>
        <taxon>Dikarya</taxon>
        <taxon>Ascomycota</taxon>
        <taxon>Pezizomycotina</taxon>
        <taxon>Dothideomycetes</taxon>
        <taxon>Dothideomycetidae</taxon>
        <taxon>Dothideales</taxon>
        <taxon>Saccotheciaceae</taxon>
        <taxon>Aureobasidium</taxon>
    </lineage>
</organism>
<gene>
    <name evidence="1" type="ORF">M437DRAFT_70768</name>
</gene>
<dbReference type="InterPro" id="IPR036908">
    <property type="entry name" value="RlpA-like_sf"/>
</dbReference>
<dbReference type="AlphaFoldDB" id="A0A074VA20"/>
<dbReference type="GeneID" id="63918942"/>
<reference evidence="1 2" key="1">
    <citation type="journal article" date="2014" name="BMC Genomics">
        <title>Genome sequencing of four Aureobasidium pullulans varieties: biotechnological potential, stress tolerance, and description of new species.</title>
        <authorList>
            <person name="Gostin Ar C."/>
            <person name="Ohm R.A."/>
            <person name="Kogej T."/>
            <person name="Sonjak S."/>
            <person name="Turk M."/>
            <person name="Zajc J."/>
            <person name="Zalar P."/>
            <person name="Grube M."/>
            <person name="Sun H."/>
            <person name="Han J."/>
            <person name="Sharma A."/>
            <person name="Chiniquy J."/>
            <person name="Ngan C.Y."/>
            <person name="Lipzen A."/>
            <person name="Barry K."/>
            <person name="Grigoriev I.V."/>
            <person name="Gunde-Cimerman N."/>
        </authorList>
    </citation>
    <scope>NUCLEOTIDE SEQUENCE [LARGE SCALE GENOMIC DNA]</scope>
    <source>
        <strain evidence="1 2">CBS 110374</strain>
    </source>
</reference>
<name>A0A074VA20_AURM1</name>
<proteinExistence type="predicted"/>
<dbReference type="SUPFAM" id="SSF50685">
    <property type="entry name" value="Barwin-like endoglucanases"/>
    <property type="match status" value="1"/>
</dbReference>
<sequence length="223" mass="23664">MLSNGYVCISGLLIPPGTTQGSNSVQINNSAPSETIISLANERSKPPLCTSDLHEGVPGSLSKSTLIEMPTASPTCEPLNDTYGIKSCIVGGRKASVYDAGIGSNFRCHGVLYPENGKFVALYTPYDTTLAAENRSQPAPVNCGRMMNPTNQFSGKSATGIVIDRCASCIGKGGQLDDPTTNQTLVNGATVDLSRPLWNELFDDAPDNVYDVWYEGKVLQGIP</sequence>
<dbReference type="EMBL" id="KL584919">
    <property type="protein sequence ID" value="KEQ57480.1"/>
    <property type="molecule type" value="Genomic_DNA"/>
</dbReference>
<accession>A0A074VA20</accession>
<protein>
    <submittedName>
        <fullName evidence="1">Uncharacterized protein</fullName>
    </submittedName>
</protein>
<evidence type="ECO:0000313" key="1">
    <source>
        <dbReference type="EMBL" id="KEQ57480.1"/>
    </source>
</evidence>
<dbReference type="RefSeq" id="XP_040874504.1">
    <property type="nucleotide sequence ID" value="XM_041025569.1"/>
</dbReference>
<dbReference type="Proteomes" id="UP000030672">
    <property type="component" value="Unassembled WGS sequence"/>
</dbReference>
<dbReference type="CDD" id="cd22191">
    <property type="entry name" value="DPBB_RlpA_EXP_N-like"/>
    <property type="match status" value="1"/>
</dbReference>
<evidence type="ECO:0000313" key="2">
    <source>
        <dbReference type="Proteomes" id="UP000030672"/>
    </source>
</evidence>